<accession>A0A8C6WIV8</accession>
<dbReference type="InterPro" id="IPR050850">
    <property type="entry name" value="Peptidase_S1_Elastase_sf"/>
</dbReference>
<protein>
    <recommendedName>
        <fullName evidence="8">Peptidase S1 domain-containing protein</fullName>
    </recommendedName>
</protein>
<evidence type="ECO:0000256" key="7">
    <source>
        <dbReference type="SAM" id="SignalP"/>
    </source>
</evidence>
<dbReference type="PRINTS" id="PR00722">
    <property type="entry name" value="CHYMOTRYPSIN"/>
</dbReference>
<dbReference type="CDD" id="cd00190">
    <property type="entry name" value="Tryp_SPc"/>
    <property type="match status" value="1"/>
</dbReference>
<dbReference type="PROSITE" id="PS00135">
    <property type="entry name" value="TRYPSIN_SER"/>
    <property type="match status" value="1"/>
</dbReference>
<evidence type="ECO:0000256" key="4">
    <source>
        <dbReference type="ARBA" id="ARBA00022825"/>
    </source>
</evidence>
<dbReference type="Proteomes" id="UP000694523">
    <property type="component" value="Unplaced"/>
</dbReference>
<feature type="signal peptide" evidence="7">
    <location>
        <begin position="1"/>
        <end position="16"/>
    </location>
</feature>
<dbReference type="InterPro" id="IPR009003">
    <property type="entry name" value="Peptidase_S1_PA"/>
</dbReference>
<feature type="domain" description="Peptidase S1" evidence="8">
    <location>
        <begin position="28"/>
        <end position="268"/>
    </location>
</feature>
<evidence type="ECO:0000259" key="8">
    <source>
        <dbReference type="PROSITE" id="PS50240"/>
    </source>
</evidence>
<dbReference type="InterPro" id="IPR001254">
    <property type="entry name" value="Trypsin_dom"/>
</dbReference>
<evidence type="ECO:0000313" key="10">
    <source>
        <dbReference type="Proteomes" id="UP000694523"/>
    </source>
</evidence>
<keyword evidence="3 6" id="KW-0378">Hydrolase</keyword>
<dbReference type="PROSITE" id="PS50240">
    <property type="entry name" value="TRYPSIN_DOM"/>
    <property type="match status" value="1"/>
</dbReference>
<dbReference type="SMART" id="SM00020">
    <property type="entry name" value="Tryp_SPc"/>
    <property type="match status" value="1"/>
</dbReference>
<feature type="chain" id="PRO_5034516592" description="Peptidase S1 domain-containing protein" evidence="7">
    <location>
        <begin position="17"/>
        <end position="270"/>
    </location>
</feature>
<dbReference type="Pfam" id="PF00089">
    <property type="entry name" value="Trypsin"/>
    <property type="match status" value="1"/>
</dbReference>
<reference evidence="9" key="2">
    <citation type="submission" date="2025-09" db="UniProtKB">
        <authorList>
            <consortium name="Ensembl"/>
        </authorList>
    </citation>
    <scope>IDENTIFICATION</scope>
</reference>
<keyword evidence="2 7" id="KW-0732">Signal</keyword>
<dbReference type="PROSITE" id="PS00134">
    <property type="entry name" value="TRYPSIN_HIS"/>
    <property type="match status" value="1"/>
</dbReference>
<dbReference type="InterPro" id="IPR018114">
    <property type="entry name" value="TRYPSIN_HIS"/>
</dbReference>
<reference evidence="9" key="1">
    <citation type="submission" date="2025-08" db="UniProtKB">
        <authorList>
            <consortium name="Ensembl"/>
        </authorList>
    </citation>
    <scope>IDENTIFICATION</scope>
</reference>
<evidence type="ECO:0000256" key="6">
    <source>
        <dbReference type="RuleBase" id="RU363034"/>
    </source>
</evidence>
<dbReference type="SUPFAM" id="SSF50494">
    <property type="entry name" value="Trypsin-like serine proteases"/>
    <property type="match status" value="1"/>
</dbReference>
<evidence type="ECO:0000256" key="1">
    <source>
        <dbReference type="ARBA" id="ARBA00022670"/>
    </source>
</evidence>
<keyword evidence="10" id="KW-1185">Reference proteome</keyword>
<dbReference type="PANTHER" id="PTHR24257">
    <property type="entry name" value="CHYMOTRYPSIN-LIKE ELASTASE FAMILY MEMBER"/>
    <property type="match status" value="1"/>
</dbReference>
<dbReference type="GO" id="GO:0006508">
    <property type="term" value="P:proteolysis"/>
    <property type="evidence" value="ECO:0007669"/>
    <property type="project" value="UniProtKB-KW"/>
</dbReference>
<keyword evidence="5" id="KW-1015">Disulfide bond</keyword>
<sequence length="270" mass="29586">MAWLMLFVVCVGLVSATPMNHRVHNDRVIGGHDAKPNVWKWQVSLQLDSYGDGSFYHICGGSLIDPFHVLTAAHCILSNDAQKYRVVLGEYNLDRYEDSEQFHRVEQIFVHPAWNGQLGLGNDIAILRMADSAYDNGYVATANLPYPGETLPHNFECVITGWGLTDFYGSVPDILQEAPINVVGHSVCSQPEWWGSIALENMVCAGGDGVISGCQGDSGGPLNCMTGGAWRVHGVVSYGPAGMCNQWQKPTVFTKVSDFLDWMYSVSSVP</sequence>
<dbReference type="FunFam" id="2.40.10.10:FF:000120">
    <property type="entry name" value="Putative serine protease"/>
    <property type="match status" value="1"/>
</dbReference>
<evidence type="ECO:0000256" key="5">
    <source>
        <dbReference type="ARBA" id="ARBA00023157"/>
    </source>
</evidence>
<name>A0A8C6WIV8_9GOBI</name>
<dbReference type="InterPro" id="IPR033116">
    <property type="entry name" value="TRYPSIN_SER"/>
</dbReference>
<dbReference type="AlphaFoldDB" id="A0A8C6WIV8"/>
<evidence type="ECO:0000313" key="9">
    <source>
        <dbReference type="Ensembl" id="ENSNMLP00000010586.1"/>
    </source>
</evidence>
<dbReference type="Ensembl" id="ENSNMLT00000011973.1">
    <property type="protein sequence ID" value="ENSNMLP00000010586.1"/>
    <property type="gene ID" value="ENSNMLG00000007294.1"/>
</dbReference>
<proteinExistence type="predicted"/>
<organism evidence="9 10">
    <name type="scientific">Neogobius melanostomus</name>
    <name type="common">round goby</name>
    <dbReference type="NCBI Taxonomy" id="47308"/>
    <lineage>
        <taxon>Eukaryota</taxon>
        <taxon>Metazoa</taxon>
        <taxon>Chordata</taxon>
        <taxon>Craniata</taxon>
        <taxon>Vertebrata</taxon>
        <taxon>Euteleostomi</taxon>
        <taxon>Actinopterygii</taxon>
        <taxon>Neopterygii</taxon>
        <taxon>Teleostei</taxon>
        <taxon>Neoteleostei</taxon>
        <taxon>Acanthomorphata</taxon>
        <taxon>Gobiaria</taxon>
        <taxon>Gobiiformes</taxon>
        <taxon>Gobioidei</taxon>
        <taxon>Gobiidae</taxon>
        <taxon>Benthophilinae</taxon>
        <taxon>Neogobiini</taxon>
        <taxon>Neogobius</taxon>
    </lineage>
</organism>
<dbReference type="InterPro" id="IPR001314">
    <property type="entry name" value="Peptidase_S1A"/>
</dbReference>
<dbReference type="PANTHER" id="PTHR24257:SF22">
    <property type="entry name" value="CHYMOTRYPSIN-LIKE ELASTASE FAMILY MEMBER 3B"/>
    <property type="match status" value="1"/>
</dbReference>
<keyword evidence="1 6" id="KW-0645">Protease</keyword>
<dbReference type="InterPro" id="IPR043504">
    <property type="entry name" value="Peptidase_S1_PA_chymotrypsin"/>
</dbReference>
<dbReference type="GO" id="GO:0005615">
    <property type="term" value="C:extracellular space"/>
    <property type="evidence" value="ECO:0007669"/>
    <property type="project" value="TreeGrafter"/>
</dbReference>
<dbReference type="Gene3D" id="2.40.10.10">
    <property type="entry name" value="Trypsin-like serine proteases"/>
    <property type="match status" value="2"/>
</dbReference>
<evidence type="ECO:0000256" key="3">
    <source>
        <dbReference type="ARBA" id="ARBA00022801"/>
    </source>
</evidence>
<dbReference type="GO" id="GO:0004252">
    <property type="term" value="F:serine-type endopeptidase activity"/>
    <property type="evidence" value="ECO:0007669"/>
    <property type="project" value="InterPro"/>
</dbReference>
<keyword evidence="4 6" id="KW-0720">Serine protease</keyword>
<evidence type="ECO:0000256" key="2">
    <source>
        <dbReference type="ARBA" id="ARBA00022729"/>
    </source>
</evidence>